<feature type="region of interest" description="Disordered" evidence="1">
    <location>
        <begin position="117"/>
        <end position="142"/>
    </location>
</feature>
<protein>
    <submittedName>
        <fullName evidence="2">Uncharacterized protein</fullName>
    </submittedName>
</protein>
<dbReference type="RefSeq" id="WP_061609059.1">
    <property type="nucleotide sequence ID" value="NZ_JEMA01000567.1"/>
</dbReference>
<evidence type="ECO:0000313" key="2">
    <source>
        <dbReference type="EMBL" id="KYF68496.1"/>
    </source>
</evidence>
<name>A0A150QLC0_SORCE</name>
<dbReference type="EMBL" id="JEMA01000567">
    <property type="protein sequence ID" value="KYF68496.1"/>
    <property type="molecule type" value="Genomic_DNA"/>
</dbReference>
<evidence type="ECO:0000313" key="3">
    <source>
        <dbReference type="Proteomes" id="UP000075260"/>
    </source>
</evidence>
<dbReference type="OrthoDB" id="9825033at2"/>
<comment type="caution">
    <text evidence="2">The sequence shown here is derived from an EMBL/GenBank/DDBJ whole genome shotgun (WGS) entry which is preliminary data.</text>
</comment>
<dbReference type="Proteomes" id="UP000075260">
    <property type="component" value="Unassembled WGS sequence"/>
</dbReference>
<reference evidence="2 3" key="1">
    <citation type="submission" date="2014-02" db="EMBL/GenBank/DDBJ databases">
        <title>The small core and large imbalanced accessory genome model reveals a collaborative survival strategy of Sorangium cellulosum strains in nature.</title>
        <authorList>
            <person name="Han K."/>
            <person name="Peng R."/>
            <person name="Blom J."/>
            <person name="Li Y.-Z."/>
        </authorList>
    </citation>
    <scope>NUCLEOTIDE SEQUENCE [LARGE SCALE GENOMIC DNA]</scope>
    <source>
        <strain evidence="2 3">So0008-312</strain>
    </source>
</reference>
<gene>
    <name evidence="2" type="ORF">BE15_32945</name>
</gene>
<sequence>MIIDSMLRDLSMARTARRAAALALGLCLAGGCAVEQGSGAEAVEEGLAPITSLHLANGAEVHFYEPEEGRVLGFTTFALPESLERLRPVALYEALSREAAPPALIAAQRRMDEARLARGPRRAATEPDVIEAPAPTPQAGTGEAIGSAAQALTASDFVDDWCDVSGLDINFCWTDRTDYHWEELKGVKWFHAHVDSTSGTVELRVHYKNFSGDWVLTFAQTVTATGGVISFETEDNDTYRVAVAQVDPGNSYHLSIHGDK</sequence>
<accession>A0A150QLC0</accession>
<organism evidence="2 3">
    <name type="scientific">Sorangium cellulosum</name>
    <name type="common">Polyangium cellulosum</name>
    <dbReference type="NCBI Taxonomy" id="56"/>
    <lineage>
        <taxon>Bacteria</taxon>
        <taxon>Pseudomonadati</taxon>
        <taxon>Myxococcota</taxon>
        <taxon>Polyangia</taxon>
        <taxon>Polyangiales</taxon>
        <taxon>Polyangiaceae</taxon>
        <taxon>Sorangium</taxon>
    </lineage>
</organism>
<proteinExistence type="predicted"/>
<evidence type="ECO:0000256" key="1">
    <source>
        <dbReference type="SAM" id="MobiDB-lite"/>
    </source>
</evidence>
<dbReference type="AlphaFoldDB" id="A0A150QLC0"/>